<evidence type="ECO:0000313" key="1">
    <source>
        <dbReference type="EMBL" id="RDE08707.1"/>
    </source>
</evidence>
<name>A0A369W3X3_9HYPH</name>
<dbReference type="AlphaFoldDB" id="A0A369W3X3"/>
<reference evidence="2" key="1">
    <citation type="submission" date="2018-07" db="EMBL/GenBank/DDBJ databases">
        <authorList>
            <person name="Liu B.-T."/>
            <person name="Du Z."/>
        </authorList>
    </citation>
    <scope>NUCLEOTIDE SEQUENCE [LARGE SCALE GENOMIC DNA]</scope>
    <source>
        <strain evidence="2">XYN52</strain>
    </source>
</reference>
<accession>A0A369W3X3</accession>
<dbReference type="OrthoDB" id="2505409at2"/>
<dbReference type="EMBL" id="QQNH01000013">
    <property type="protein sequence ID" value="RDE08707.1"/>
    <property type="molecule type" value="Genomic_DNA"/>
</dbReference>
<sequence>MTNRNEARDFEVGGAQPALGPEALGLVLSKINGWIDRHLDAGGSWKEGGDLSAYFAPILFCLQVGRRQDARRMLAHVEKNLADPEEVLRQAAYRDGMVSYVPSWVLFGAYDAECYDLAARLAGFVESFQAPGGGFFGSRDERDARAGQIDFDATTMSVIGLGRSGRADSAGRGAEFLLKLLAAQPDPERVILTEWQEGKGLVPVESVRNPVSVVDHGQTSQKYFKVGLIVTALAHAYGATGERRFLDAAIATYDQSVSRASQLWDNTAAHKMCWASTTLFAVTGEPRFAQHSWRYASHLVTNQNDDGTFHYPEIWPEFPPQRWEMIPNMMCQFGLWLARTAQTPNPASAALLS</sequence>
<comment type="caution">
    <text evidence="1">The sequence shown here is derived from an EMBL/GenBank/DDBJ whole genome shotgun (WGS) entry which is preliminary data.</text>
</comment>
<organism evidence="1 2">
    <name type="scientific">Pelagibacterium lacus</name>
    <dbReference type="NCBI Taxonomy" id="2282655"/>
    <lineage>
        <taxon>Bacteria</taxon>
        <taxon>Pseudomonadati</taxon>
        <taxon>Pseudomonadota</taxon>
        <taxon>Alphaproteobacteria</taxon>
        <taxon>Hyphomicrobiales</taxon>
        <taxon>Devosiaceae</taxon>
        <taxon>Pelagibacterium</taxon>
    </lineage>
</organism>
<keyword evidence="2" id="KW-1185">Reference proteome</keyword>
<dbReference type="SUPFAM" id="SSF48208">
    <property type="entry name" value="Six-hairpin glycosidases"/>
    <property type="match status" value="1"/>
</dbReference>
<dbReference type="Proteomes" id="UP000253759">
    <property type="component" value="Unassembled WGS sequence"/>
</dbReference>
<dbReference type="GO" id="GO:0005975">
    <property type="term" value="P:carbohydrate metabolic process"/>
    <property type="evidence" value="ECO:0007669"/>
    <property type="project" value="InterPro"/>
</dbReference>
<gene>
    <name evidence="1" type="ORF">DVH29_10460</name>
</gene>
<dbReference type="InterPro" id="IPR008928">
    <property type="entry name" value="6-hairpin_glycosidase_sf"/>
</dbReference>
<protein>
    <submittedName>
        <fullName evidence="1">Uncharacterized protein</fullName>
    </submittedName>
</protein>
<proteinExistence type="predicted"/>
<evidence type="ECO:0000313" key="2">
    <source>
        <dbReference type="Proteomes" id="UP000253759"/>
    </source>
</evidence>
<dbReference type="RefSeq" id="WP_114646120.1">
    <property type="nucleotide sequence ID" value="NZ_QQNH01000013.1"/>
</dbReference>